<name>A0AAV4N6W5_9ARAC</name>
<keyword evidence="1" id="KW-0732">Signal</keyword>
<feature type="signal peptide" evidence="1">
    <location>
        <begin position="1"/>
        <end position="22"/>
    </location>
</feature>
<gene>
    <name evidence="2" type="primary">AVEN_265632_1</name>
    <name evidence="2" type="ORF">CDAR_422441</name>
</gene>
<evidence type="ECO:0000313" key="3">
    <source>
        <dbReference type="Proteomes" id="UP001054837"/>
    </source>
</evidence>
<comment type="caution">
    <text evidence="2">The sequence shown here is derived from an EMBL/GenBank/DDBJ whole genome shotgun (WGS) entry which is preliminary data.</text>
</comment>
<reference evidence="2 3" key="1">
    <citation type="submission" date="2021-06" db="EMBL/GenBank/DDBJ databases">
        <title>Caerostris darwini draft genome.</title>
        <authorList>
            <person name="Kono N."/>
            <person name="Arakawa K."/>
        </authorList>
    </citation>
    <scope>NUCLEOTIDE SEQUENCE [LARGE SCALE GENOMIC DNA]</scope>
</reference>
<keyword evidence="3" id="KW-1185">Reference proteome</keyword>
<sequence length="185" mass="20366">MQCSCSHFPWWSLLLLVTAAAATCPLLGTGVADAPTKAYLAPVVFHGRLVDLARRGPAQQATFRVDKVFKGPQALAKSAVVIEFAFRKNSSKCRGAPYTEGQLQLDSRYVVFAARRRQHRSKMIAVAQPEPYSKRKSVSKVLCANCGEWITYTTLTILQQTRAMAITLSSRSLSTLVGKLQIFCV</sequence>
<evidence type="ECO:0000313" key="2">
    <source>
        <dbReference type="EMBL" id="GIX79242.1"/>
    </source>
</evidence>
<evidence type="ECO:0000256" key="1">
    <source>
        <dbReference type="SAM" id="SignalP"/>
    </source>
</evidence>
<accession>A0AAV4N6W5</accession>
<protein>
    <submittedName>
        <fullName evidence="2">Uncharacterized protein</fullName>
    </submittedName>
</protein>
<dbReference type="EMBL" id="BPLQ01001171">
    <property type="protein sequence ID" value="GIX79242.1"/>
    <property type="molecule type" value="Genomic_DNA"/>
</dbReference>
<proteinExistence type="predicted"/>
<feature type="chain" id="PRO_5043808699" evidence="1">
    <location>
        <begin position="23"/>
        <end position="185"/>
    </location>
</feature>
<organism evidence="2 3">
    <name type="scientific">Caerostris darwini</name>
    <dbReference type="NCBI Taxonomy" id="1538125"/>
    <lineage>
        <taxon>Eukaryota</taxon>
        <taxon>Metazoa</taxon>
        <taxon>Ecdysozoa</taxon>
        <taxon>Arthropoda</taxon>
        <taxon>Chelicerata</taxon>
        <taxon>Arachnida</taxon>
        <taxon>Araneae</taxon>
        <taxon>Araneomorphae</taxon>
        <taxon>Entelegynae</taxon>
        <taxon>Araneoidea</taxon>
        <taxon>Araneidae</taxon>
        <taxon>Caerostris</taxon>
    </lineage>
</organism>
<dbReference type="Proteomes" id="UP001054837">
    <property type="component" value="Unassembled WGS sequence"/>
</dbReference>
<dbReference type="AlphaFoldDB" id="A0AAV4N6W5"/>